<gene>
    <name evidence="2" type="ORF">J2X09_000368</name>
</gene>
<evidence type="ECO:0000313" key="2">
    <source>
        <dbReference type="EMBL" id="MDR7092645.1"/>
    </source>
</evidence>
<comment type="caution">
    <text evidence="2">The sequence shown here is derived from an EMBL/GenBank/DDBJ whole genome shotgun (WGS) entry which is preliminary data.</text>
</comment>
<organism evidence="2 3">
    <name type="scientific">Hydrogenophaga laconesensis</name>
    <dbReference type="NCBI Taxonomy" id="1805971"/>
    <lineage>
        <taxon>Bacteria</taxon>
        <taxon>Pseudomonadati</taxon>
        <taxon>Pseudomonadota</taxon>
        <taxon>Betaproteobacteria</taxon>
        <taxon>Burkholderiales</taxon>
        <taxon>Comamonadaceae</taxon>
        <taxon>Hydrogenophaga</taxon>
    </lineage>
</organism>
<keyword evidence="1" id="KW-0812">Transmembrane</keyword>
<evidence type="ECO:0000256" key="1">
    <source>
        <dbReference type="SAM" id="Phobius"/>
    </source>
</evidence>
<reference evidence="2 3" key="1">
    <citation type="submission" date="2023-07" db="EMBL/GenBank/DDBJ databases">
        <title>Sorghum-associated microbial communities from plants grown in Nebraska, USA.</title>
        <authorList>
            <person name="Schachtman D."/>
        </authorList>
    </citation>
    <scope>NUCLEOTIDE SEQUENCE [LARGE SCALE GENOMIC DNA]</scope>
    <source>
        <strain evidence="2 3">BE240</strain>
    </source>
</reference>
<keyword evidence="1" id="KW-1133">Transmembrane helix</keyword>
<evidence type="ECO:0000313" key="3">
    <source>
        <dbReference type="Proteomes" id="UP001265550"/>
    </source>
</evidence>
<name>A0ABU1V5H1_9BURK</name>
<sequence length="98" mass="10927">MLLFISAIKLVAEIALLALAGQWVLGLLAGQRKDQNVFYKLLQQIGRPFVRLARFVAPKVVLERHLPLVAFFILGFIWVGVTMVKVSHCLKIGVALCQ</sequence>
<keyword evidence="3" id="KW-1185">Reference proteome</keyword>
<feature type="transmembrane region" description="Helical" evidence="1">
    <location>
        <begin position="65"/>
        <end position="84"/>
    </location>
</feature>
<dbReference type="EMBL" id="JAVDWE010000001">
    <property type="protein sequence ID" value="MDR7092645.1"/>
    <property type="molecule type" value="Genomic_DNA"/>
</dbReference>
<dbReference type="RefSeq" id="WP_204731651.1">
    <property type="nucleotide sequence ID" value="NZ_JAVDWE010000001.1"/>
</dbReference>
<keyword evidence="1" id="KW-0472">Membrane</keyword>
<protein>
    <recommendedName>
        <fullName evidence="4">YggT family protein</fullName>
    </recommendedName>
</protein>
<dbReference type="Proteomes" id="UP001265550">
    <property type="component" value="Unassembled WGS sequence"/>
</dbReference>
<evidence type="ECO:0008006" key="4">
    <source>
        <dbReference type="Google" id="ProtNLM"/>
    </source>
</evidence>
<accession>A0ABU1V5H1</accession>
<proteinExistence type="predicted"/>